<dbReference type="Pfam" id="PF14842">
    <property type="entry name" value="FliG_N"/>
    <property type="match status" value="1"/>
</dbReference>
<evidence type="ECO:0000256" key="5">
    <source>
        <dbReference type="ARBA" id="ARBA00022475"/>
    </source>
</evidence>
<evidence type="ECO:0000259" key="13">
    <source>
        <dbReference type="Pfam" id="PF14841"/>
    </source>
</evidence>
<dbReference type="GO" id="GO:0003774">
    <property type="term" value="F:cytoskeletal motor activity"/>
    <property type="evidence" value="ECO:0007669"/>
    <property type="project" value="InterPro"/>
</dbReference>
<keyword evidence="8" id="KW-0472">Membrane</keyword>
<evidence type="ECO:0000256" key="8">
    <source>
        <dbReference type="ARBA" id="ARBA00023136"/>
    </source>
</evidence>
<gene>
    <name evidence="15" type="ORF">P73_1637</name>
</gene>
<evidence type="ECO:0000256" key="10">
    <source>
        <dbReference type="ARBA" id="ARBA00025598"/>
    </source>
</evidence>
<dbReference type="PANTHER" id="PTHR30534:SF0">
    <property type="entry name" value="FLAGELLAR MOTOR SWITCH PROTEIN FLIG"/>
    <property type="match status" value="1"/>
</dbReference>
<feature type="domain" description="Flagellar motor switch protein FliG N-terminal" evidence="14">
    <location>
        <begin position="33"/>
        <end position="135"/>
    </location>
</feature>
<evidence type="ECO:0000313" key="16">
    <source>
        <dbReference type="Proteomes" id="UP000031521"/>
    </source>
</evidence>
<accession>A0A0B5E1K9</accession>
<dbReference type="GO" id="GO:0005886">
    <property type="term" value="C:plasma membrane"/>
    <property type="evidence" value="ECO:0007669"/>
    <property type="project" value="UniProtKB-SubCell"/>
</dbReference>
<feature type="domain" description="Flagellar motor switch protein FliG middle" evidence="13">
    <location>
        <begin position="145"/>
        <end position="217"/>
    </location>
</feature>
<dbReference type="InterPro" id="IPR000090">
    <property type="entry name" value="Flg_Motor_Flig"/>
</dbReference>
<keyword evidence="6" id="KW-0145">Chemotaxis</keyword>
<dbReference type="STRING" id="1208324.P73_1637"/>
<comment type="subcellular location">
    <subcellularLocation>
        <location evidence="1">Bacterial flagellum basal body</location>
    </subcellularLocation>
    <subcellularLocation>
        <location evidence="2">Cell membrane</location>
        <topology evidence="2">Peripheral membrane protein</topology>
        <orientation evidence="2">Cytoplasmic side</orientation>
    </subcellularLocation>
</comment>
<evidence type="ECO:0000256" key="1">
    <source>
        <dbReference type="ARBA" id="ARBA00004117"/>
    </source>
</evidence>
<dbReference type="GO" id="GO:0009425">
    <property type="term" value="C:bacterial-type flagellum basal body"/>
    <property type="evidence" value="ECO:0007669"/>
    <property type="project" value="UniProtKB-SubCell"/>
</dbReference>
<keyword evidence="16" id="KW-1185">Reference proteome</keyword>
<evidence type="ECO:0000256" key="7">
    <source>
        <dbReference type="ARBA" id="ARBA00022779"/>
    </source>
</evidence>
<comment type="similarity">
    <text evidence="3">Belongs to the FliG family.</text>
</comment>
<feature type="domain" description="Flagellar motor switch protein FliG C-terminal" evidence="12">
    <location>
        <begin position="245"/>
        <end position="354"/>
    </location>
</feature>
<dbReference type="InterPro" id="IPR023087">
    <property type="entry name" value="Flg_Motor_Flig_C"/>
</dbReference>
<dbReference type="PRINTS" id="PR00954">
    <property type="entry name" value="FLGMOTORFLIG"/>
</dbReference>
<keyword evidence="15" id="KW-0969">Cilium</keyword>
<keyword evidence="15" id="KW-0282">Flagellum</keyword>
<dbReference type="SUPFAM" id="SSF48029">
    <property type="entry name" value="FliG"/>
    <property type="match status" value="2"/>
</dbReference>
<keyword evidence="15" id="KW-0966">Cell projection</keyword>
<evidence type="ECO:0000256" key="9">
    <source>
        <dbReference type="ARBA" id="ARBA00023143"/>
    </source>
</evidence>
<evidence type="ECO:0000256" key="3">
    <source>
        <dbReference type="ARBA" id="ARBA00010299"/>
    </source>
</evidence>
<dbReference type="AlphaFoldDB" id="A0A0B5E1K9"/>
<dbReference type="InterPro" id="IPR028263">
    <property type="entry name" value="FliG_N"/>
</dbReference>
<dbReference type="InterPro" id="IPR032779">
    <property type="entry name" value="FliG_M"/>
</dbReference>
<protein>
    <recommendedName>
        <fullName evidence="4">Flagellar motor switch protein FliG</fullName>
    </recommendedName>
</protein>
<evidence type="ECO:0000256" key="4">
    <source>
        <dbReference type="ARBA" id="ARBA00021870"/>
    </source>
</evidence>
<evidence type="ECO:0000313" key="15">
    <source>
        <dbReference type="EMBL" id="AJE46352.1"/>
    </source>
</evidence>
<dbReference type="GO" id="GO:0006935">
    <property type="term" value="P:chemotaxis"/>
    <property type="evidence" value="ECO:0007669"/>
    <property type="project" value="UniProtKB-KW"/>
</dbReference>
<proteinExistence type="inferred from homology"/>
<comment type="function">
    <text evidence="10">FliG is one of three proteins (FliG, FliN, FliM) that forms the rotor-mounted switch complex (C ring), located at the base of the basal body. This complex interacts with the CheY and CheZ chemotaxis proteins, in addition to contacting components of the motor that determine the direction of flagellar rotation.</text>
</comment>
<evidence type="ECO:0000256" key="6">
    <source>
        <dbReference type="ARBA" id="ARBA00022500"/>
    </source>
</evidence>
<dbReference type="EMBL" id="CP004393">
    <property type="protein sequence ID" value="AJE46352.1"/>
    <property type="molecule type" value="Genomic_DNA"/>
</dbReference>
<dbReference type="Proteomes" id="UP000031521">
    <property type="component" value="Chromosome"/>
</dbReference>
<reference evidence="15 16" key="1">
    <citation type="journal article" date="2014" name="Int. J. Syst. Evol. Microbiol.">
        <title>Celeribacter indicus sp. nov., a polycyclic aromatic hydrocarbon-degrading bacterium from deep-sea sediment and reclassification of Huaishuia halophila as Celeribacter halophilus comb. nov.</title>
        <authorList>
            <person name="Lai Q."/>
            <person name="Cao J."/>
            <person name="Yuan J."/>
            <person name="Li F."/>
            <person name="Shao Z."/>
        </authorList>
    </citation>
    <scope>NUCLEOTIDE SEQUENCE [LARGE SCALE GENOMIC DNA]</scope>
    <source>
        <strain evidence="15">P73</strain>
    </source>
</reference>
<dbReference type="InterPro" id="IPR011002">
    <property type="entry name" value="FliG_a-hlx"/>
</dbReference>
<dbReference type="KEGG" id="cid:P73_1637"/>
<evidence type="ECO:0000256" key="2">
    <source>
        <dbReference type="ARBA" id="ARBA00004413"/>
    </source>
</evidence>
<dbReference type="Pfam" id="PF14841">
    <property type="entry name" value="FliG_M"/>
    <property type="match status" value="1"/>
</dbReference>
<sequence>MDGQPQFSQEPGAAGEAGGTGFPARLPRMPARLSKKAKAAIIVRLLAAQEVKLPLATFPEEMQVELAHQMTGLRYIDKATLAAVVEEFLAELEAIGLSFPGGLEGALSVLDGTISPTTASRLRKNAGVSLTGDPWERVAEVDVSRLLPILTEESVEIGAVLLSKLKVAKAAQLMSMLPGERARRVAYAISLTSGVSPEVVQRIGMSIAARLEAQPAQAFPDGPPERVGAILNFSSATTRDGVLEGLAQTDSDFAEEVRRNIFTYANIATRVDPRDISKIVRGVEQDVLIRALAGAQGEAAAASDFILSNMSKRMADSLREEIEALGQVKESEAEEAMNAVVAVVRDLETRGELFLLTGED</sequence>
<dbReference type="Pfam" id="PF01706">
    <property type="entry name" value="FliG_C"/>
    <property type="match status" value="1"/>
</dbReference>
<keyword evidence="5" id="KW-1003">Cell membrane</keyword>
<evidence type="ECO:0000259" key="12">
    <source>
        <dbReference type="Pfam" id="PF01706"/>
    </source>
</evidence>
<dbReference type="GO" id="GO:0071973">
    <property type="term" value="P:bacterial-type flagellum-dependent cell motility"/>
    <property type="evidence" value="ECO:0007669"/>
    <property type="project" value="InterPro"/>
</dbReference>
<dbReference type="Gene3D" id="1.10.220.30">
    <property type="match status" value="3"/>
</dbReference>
<evidence type="ECO:0000256" key="11">
    <source>
        <dbReference type="SAM" id="MobiDB-lite"/>
    </source>
</evidence>
<feature type="region of interest" description="Disordered" evidence="11">
    <location>
        <begin position="1"/>
        <end position="26"/>
    </location>
</feature>
<keyword evidence="9" id="KW-0975">Bacterial flagellum</keyword>
<organism evidence="15 16">
    <name type="scientific">Celeribacter indicus</name>
    <dbReference type="NCBI Taxonomy" id="1208324"/>
    <lineage>
        <taxon>Bacteria</taxon>
        <taxon>Pseudomonadati</taxon>
        <taxon>Pseudomonadota</taxon>
        <taxon>Alphaproteobacteria</taxon>
        <taxon>Rhodobacterales</taxon>
        <taxon>Roseobacteraceae</taxon>
        <taxon>Celeribacter</taxon>
    </lineage>
</organism>
<dbReference type="HOGENOM" id="CLU_047835_1_1_5"/>
<name>A0A0B5E1K9_9RHOB</name>
<evidence type="ECO:0000259" key="14">
    <source>
        <dbReference type="Pfam" id="PF14842"/>
    </source>
</evidence>
<dbReference type="RefSeq" id="WP_245629250.1">
    <property type="nucleotide sequence ID" value="NZ_CP004393.1"/>
</dbReference>
<dbReference type="PANTHER" id="PTHR30534">
    <property type="entry name" value="FLAGELLAR MOTOR SWITCH PROTEIN FLIG"/>
    <property type="match status" value="1"/>
</dbReference>
<keyword evidence="7" id="KW-0283">Flagellar rotation</keyword>